<protein>
    <submittedName>
        <fullName evidence="8">Arylsulfatase B</fullName>
    </submittedName>
</protein>
<dbReference type="Pfam" id="PF00884">
    <property type="entry name" value="Sulfatase"/>
    <property type="match status" value="1"/>
</dbReference>
<evidence type="ECO:0000313" key="9">
    <source>
        <dbReference type="Proteomes" id="UP000011885"/>
    </source>
</evidence>
<keyword evidence="9" id="KW-1185">Reference proteome</keyword>
<accession>M5UM39</accession>
<proteinExistence type="inferred from homology"/>
<comment type="caution">
    <text evidence="8">The sequence shown here is derived from an EMBL/GenBank/DDBJ whole genome shotgun (WGS) entry which is preliminary data.</text>
</comment>
<dbReference type="GO" id="GO:0004065">
    <property type="term" value="F:arylsulfatase activity"/>
    <property type="evidence" value="ECO:0007669"/>
    <property type="project" value="TreeGrafter"/>
</dbReference>
<evidence type="ECO:0000256" key="1">
    <source>
        <dbReference type="ARBA" id="ARBA00008779"/>
    </source>
</evidence>
<evidence type="ECO:0000256" key="3">
    <source>
        <dbReference type="ARBA" id="ARBA00022801"/>
    </source>
</evidence>
<dbReference type="OrthoDB" id="9783154at2"/>
<organism evidence="8 9">
    <name type="scientific">Rhodopirellula sallentina SM41</name>
    <dbReference type="NCBI Taxonomy" id="1263870"/>
    <lineage>
        <taxon>Bacteria</taxon>
        <taxon>Pseudomonadati</taxon>
        <taxon>Planctomycetota</taxon>
        <taxon>Planctomycetia</taxon>
        <taxon>Pirellulales</taxon>
        <taxon>Pirellulaceae</taxon>
        <taxon>Rhodopirellula</taxon>
    </lineage>
</organism>
<reference evidence="8 9" key="1">
    <citation type="journal article" date="2013" name="Mar. Genomics">
        <title>Expression of sulfatases in Rhodopirellula baltica and the diversity of sulfatases in the genus Rhodopirellula.</title>
        <authorList>
            <person name="Wegner C.E."/>
            <person name="Richter-Heitmann T."/>
            <person name="Klindworth A."/>
            <person name="Klockow C."/>
            <person name="Richter M."/>
            <person name="Achstetter T."/>
            <person name="Glockner F.O."/>
            <person name="Harder J."/>
        </authorList>
    </citation>
    <scope>NUCLEOTIDE SEQUENCE [LARGE SCALE GENOMIC DNA]</scope>
    <source>
        <strain evidence="8 9">SM41</strain>
    </source>
</reference>
<feature type="compositionally biased region" description="Basic and acidic residues" evidence="5">
    <location>
        <begin position="457"/>
        <end position="473"/>
    </location>
</feature>
<sequence>MKLQLFYYIFVVAALICVVPANADAPNIVHIIADDLGWNDVGYHGSEIKTPHLDALASESVILDRFYVTPICSPTRAGVLTGRYPFRFGIWGSVCNPLARHGLPPTEQTTSELLKLAGYQHRAVFGKWHLGLASTKFHPLRHGFTDFYGHYNGAIDYFSRKRFGQLDWHRNYESVQEEGYSTDLLGAAAVNFISERSAESPFYLLVTFNAPHSPVQAKPEDLKAYGFDPNGDRAPNTDAGIARREKFAAYGEGAKGNTVRQTFAAMTTAMDRNIGTILDALDENGFRENTLVIFHSDNGGDPKHGGNNQPLRGKKFTTWEGGVRVPAIMRWPARLKGGTKYGSVTSYIDILPTLAGAAGIANPTGIDGSNLLPYLEGRQPPPERVLLLSEDTVVTDQWKLIGGEIFDLKNNPAETGPLSDPPADVLTQLHGELARFAELEGPPTVSTAPNPTNWPPKDWKLPEEKEQPMEPSE</sequence>
<dbReference type="AlphaFoldDB" id="M5UM39"/>
<keyword evidence="3" id="KW-0378">Hydrolase</keyword>
<dbReference type="InterPro" id="IPR050738">
    <property type="entry name" value="Sulfatase"/>
</dbReference>
<dbReference type="PROSITE" id="PS00523">
    <property type="entry name" value="SULFATASE_1"/>
    <property type="match status" value="1"/>
</dbReference>
<gene>
    <name evidence="8" type="ORF">RSSM_01488</name>
</gene>
<dbReference type="SUPFAM" id="SSF53649">
    <property type="entry name" value="Alkaline phosphatase-like"/>
    <property type="match status" value="1"/>
</dbReference>
<dbReference type="CDD" id="cd16029">
    <property type="entry name" value="4-S"/>
    <property type="match status" value="1"/>
</dbReference>
<keyword evidence="6" id="KW-0732">Signal</keyword>
<dbReference type="PANTHER" id="PTHR42693:SF27">
    <property type="entry name" value="ARYLSULFATASE B [PRECURSOR]"/>
    <property type="match status" value="1"/>
</dbReference>
<feature type="region of interest" description="Disordered" evidence="5">
    <location>
        <begin position="440"/>
        <end position="473"/>
    </location>
</feature>
<evidence type="ECO:0000256" key="6">
    <source>
        <dbReference type="SAM" id="SignalP"/>
    </source>
</evidence>
<dbReference type="InterPro" id="IPR000917">
    <property type="entry name" value="Sulfatase_N"/>
</dbReference>
<feature type="chain" id="PRO_5004073292" evidence="6">
    <location>
        <begin position="24"/>
        <end position="473"/>
    </location>
</feature>
<evidence type="ECO:0000256" key="2">
    <source>
        <dbReference type="ARBA" id="ARBA00022723"/>
    </source>
</evidence>
<evidence type="ECO:0000256" key="5">
    <source>
        <dbReference type="SAM" id="MobiDB-lite"/>
    </source>
</evidence>
<dbReference type="PANTHER" id="PTHR42693">
    <property type="entry name" value="ARYLSULFATASE FAMILY MEMBER"/>
    <property type="match status" value="1"/>
</dbReference>
<feature type="domain" description="Sulfatase N-terminal" evidence="7">
    <location>
        <begin position="26"/>
        <end position="360"/>
    </location>
</feature>
<evidence type="ECO:0000313" key="8">
    <source>
        <dbReference type="EMBL" id="EMI57078.1"/>
    </source>
</evidence>
<feature type="signal peptide" evidence="6">
    <location>
        <begin position="1"/>
        <end position="23"/>
    </location>
</feature>
<dbReference type="RefSeq" id="WP_008675883.1">
    <property type="nucleotide sequence ID" value="NZ_ANOH01000113.1"/>
</dbReference>
<dbReference type="EMBL" id="ANOH01000113">
    <property type="protein sequence ID" value="EMI57078.1"/>
    <property type="molecule type" value="Genomic_DNA"/>
</dbReference>
<dbReference type="Proteomes" id="UP000011885">
    <property type="component" value="Unassembled WGS sequence"/>
</dbReference>
<dbReference type="Gene3D" id="3.40.720.10">
    <property type="entry name" value="Alkaline Phosphatase, subunit A"/>
    <property type="match status" value="1"/>
</dbReference>
<dbReference type="InterPro" id="IPR017850">
    <property type="entry name" value="Alkaline_phosphatase_core_sf"/>
</dbReference>
<keyword evidence="4" id="KW-0106">Calcium</keyword>
<keyword evidence="2" id="KW-0479">Metal-binding</keyword>
<dbReference type="GO" id="GO:0046872">
    <property type="term" value="F:metal ion binding"/>
    <property type="evidence" value="ECO:0007669"/>
    <property type="project" value="UniProtKB-KW"/>
</dbReference>
<evidence type="ECO:0000259" key="7">
    <source>
        <dbReference type="Pfam" id="PF00884"/>
    </source>
</evidence>
<evidence type="ECO:0000256" key="4">
    <source>
        <dbReference type="ARBA" id="ARBA00022837"/>
    </source>
</evidence>
<dbReference type="InterPro" id="IPR024607">
    <property type="entry name" value="Sulfatase_CS"/>
</dbReference>
<dbReference type="PATRIC" id="fig|1263870.3.peg.1595"/>
<comment type="similarity">
    <text evidence="1">Belongs to the sulfatase family.</text>
</comment>
<name>M5UM39_9BACT</name>